<accession>A0ABQ8TC23</accession>
<feature type="region of interest" description="Disordered" evidence="1">
    <location>
        <begin position="71"/>
        <end position="92"/>
    </location>
</feature>
<reference evidence="3 4" key="1">
    <citation type="journal article" date="2022" name="Allergy">
        <title>Genome assembly and annotation of Periplaneta americana reveal a comprehensive cockroach allergen profile.</title>
        <authorList>
            <person name="Wang L."/>
            <person name="Xiong Q."/>
            <person name="Saelim N."/>
            <person name="Wang L."/>
            <person name="Nong W."/>
            <person name="Wan A.T."/>
            <person name="Shi M."/>
            <person name="Liu X."/>
            <person name="Cao Q."/>
            <person name="Hui J.H.L."/>
            <person name="Sookrung N."/>
            <person name="Leung T.F."/>
            <person name="Tungtrongchitr A."/>
            <person name="Tsui S.K.W."/>
        </authorList>
    </citation>
    <scope>NUCLEOTIDE SEQUENCE [LARGE SCALE GENOMIC DNA]</scope>
    <source>
        <strain evidence="3">PWHHKU_190912</strain>
    </source>
</reference>
<sequence length="281" mass="33274">MTIRNNGHSEKCIWKKDSENPQTRLAGGRDIGRPIYTNTGFLQEARDKLEDTVLLCRLSICASKLHYTTRTKEKGKKKGRKEGKKERKKERSIIKCKQIKTYDKEEEFEKETRKDELMLEKRKRGDNKKEKEDVLTWIDSYNLPPNYGFHLTDIFAFVFEVAIHRHFATPRYERSKLAPAIDRLLVQDSYNIKSYHIISYHIISYYIISYHIISYHIISYYFVRNGNIKIGDLSFEEVEKFKYLRATVTNINDTREEIKRRINMGNACYYSAEKLLSSSLL</sequence>
<protein>
    <submittedName>
        <fullName evidence="3">Uncharacterized protein</fullName>
    </submittedName>
</protein>
<keyword evidence="4" id="KW-1185">Reference proteome</keyword>
<gene>
    <name evidence="3" type="ORF">ANN_05892</name>
</gene>
<feature type="transmembrane region" description="Helical" evidence="2">
    <location>
        <begin position="203"/>
        <end position="223"/>
    </location>
</feature>
<organism evidence="3 4">
    <name type="scientific">Periplaneta americana</name>
    <name type="common">American cockroach</name>
    <name type="synonym">Blatta americana</name>
    <dbReference type="NCBI Taxonomy" id="6978"/>
    <lineage>
        <taxon>Eukaryota</taxon>
        <taxon>Metazoa</taxon>
        <taxon>Ecdysozoa</taxon>
        <taxon>Arthropoda</taxon>
        <taxon>Hexapoda</taxon>
        <taxon>Insecta</taxon>
        <taxon>Pterygota</taxon>
        <taxon>Neoptera</taxon>
        <taxon>Polyneoptera</taxon>
        <taxon>Dictyoptera</taxon>
        <taxon>Blattodea</taxon>
        <taxon>Blattoidea</taxon>
        <taxon>Blattidae</taxon>
        <taxon>Blattinae</taxon>
        <taxon>Periplaneta</taxon>
    </lineage>
</organism>
<feature type="compositionally biased region" description="Basic and acidic residues" evidence="1">
    <location>
        <begin position="83"/>
        <end position="92"/>
    </location>
</feature>
<dbReference type="EMBL" id="JAJSOF020000011">
    <property type="protein sequence ID" value="KAJ4444103.1"/>
    <property type="molecule type" value="Genomic_DNA"/>
</dbReference>
<keyword evidence="2" id="KW-0472">Membrane</keyword>
<keyword evidence="2" id="KW-1133">Transmembrane helix</keyword>
<dbReference type="Proteomes" id="UP001148838">
    <property type="component" value="Unassembled WGS sequence"/>
</dbReference>
<keyword evidence="2" id="KW-0812">Transmembrane</keyword>
<proteinExistence type="predicted"/>
<evidence type="ECO:0000313" key="4">
    <source>
        <dbReference type="Proteomes" id="UP001148838"/>
    </source>
</evidence>
<comment type="caution">
    <text evidence="3">The sequence shown here is derived from an EMBL/GenBank/DDBJ whole genome shotgun (WGS) entry which is preliminary data.</text>
</comment>
<evidence type="ECO:0000256" key="2">
    <source>
        <dbReference type="SAM" id="Phobius"/>
    </source>
</evidence>
<feature type="compositionally biased region" description="Basic residues" evidence="1">
    <location>
        <begin position="71"/>
        <end position="82"/>
    </location>
</feature>
<name>A0ABQ8TC23_PERAM</name>
<evidence type="ECO:0000256" key="1">
    <source>
        <dbReference type="SAM" id="MobiDB-lite"/>
    </source>
</evidence>
<evidence type="ECO:0000313" key="3">
    <source>
        <dbReference type="EMBL" id="KAJ4444103.1"/>
    </source>
</evidence>